<sequence length="99" mass="10959">MSRKERKFGDFYSCNAEPAICHLSTLYGVYQKLSSLGEIKIKLSMGFWAVFCLSPDLGGDCKLATLISTWDRCPRICVLIPLLPPTPRYPVPSSVTGDS</sequence>
<accession>A0ABN8Y269</accession>
<protein>
    <submittedName>
        <fullName evidence="1">Uncharacterized protein</fullName>
    </submittedName>
</protein>
<dbReference type="EMBL" id="OX459947">
    <property type="protein sequence ID" value="CAI9154506.1"/>
    <property type="molecule type" value="Genomic_DNA"/>
</dbReference>
<dbReference type="Proteomes" id="UP001176941">
    <property type="component" value="Chromosome 11"/>
</dbReference>
<name>A0ABN8Y269_RANTA</name>
<keyword evidence="2" id="KW-1185">Reference proteome</keyword>
<organism evidence="1 2">
    <name type="scientific">Rangifer tarandus platyrhynchus</name>
    <name type="common">Svalbard reindeer</name>
    <dbReference type="NCBI Taxonomy" id="3082113"/>
    <lineage>
        <taxon>Eukaryota</taxon>
        <taxon>Metazoa</taxon>
        <taxon>Chordata</taxon>
        <taxon>Craniata</taxon>
        <taxon>Vertebrata</taxon>
        <taxon>Euteleostomi</taxon>
        <taxon>Mammalia</taxon>
        <taxon>Eutheria</taxon>
        <taxon>Laurasiatheria</taxon>
        <taxon>Artiodactyla</taxon>
        <taxon>Ruminantia</taxon>
        <taxon>Pecora</taxon>
        <taxon>Cervidae</taxon>
        <taxon>Odocoileinae</taxon>
        <taxon>Rangifer</taxon>
    </lineage>
</organism>
<evidence type="ECO:0000313" key="1">
    <source>
        <dbReference type="EMBL" id="CAI9154506.1"/>
    </source>
</evidence>
<reference evidence="1" key="1">
    <citation type="submission" date="2023-04" db="EMBL/GenBank/DDBJ databases">
        <authorList>
            <consortium name="ELIXIR-Norway"/>
        </authorList>
    </citation>
    <scope>NUCLEOTIDE SEQUENCE [LARGE SCALE GENOMIC DNA]</scope>
</reference>
<evidence type="ECO:0000313" key="2">
    <source>
        <dbReference type="Proteomes" id="UP001176941"/>
    </source>
</evidence>
<proteinExistence type="predicted"/>
<gene>
    <name evidence="1" type="ORF">MRATA1EN1_LOCUS3468</name>
</gene>